<dbReference type="NCBIfam" id="TIGR01782">
    <property type="entry name" value="TonB-Xanth-Caul"/>
    <property type="match status" value="1"/>
</dbReference>
<dbReference type="PROSITE" id="PS52016">
    <property type="entry name" value="TONB_DEPENDENT_REC_3"/>
    <property type="match status" value="1"/>
</dbReference>
<dbReference type="PANTHER" id="PTHR40980">
    <property type="entry name" value="PLUG DOMAIN-CONTAINING PROTEIN"/>
    <property type="match status" value="1"/>
</dbReference>
<dbReference type="EMBL" id="FQUK01000005">
    <property type="protein sequence ID" value="SHE45126.1"/>
    <property type="molecule type" value="Genomic_DNA"/>
</dbReference>
<keyword evidence="16" id="KW-1185">Reference proteome</keyword>
<keyword evidence="5 12" id="KW-0732">Signal</keyword>
<evidence type="ECO:0000256" key="6">
    <source>
        <dbReference type="ARBA" id="ARBA00023077"/>
    </source>
</evidence>
<comment type="subcellular location">
    <subcellularLocation>
        <location evidence="1 9">Cell outer membrane</location>
        <topology evidence="1 9">Multi-pass membrane protein</topology>
    </subcellularLocation>
</comment>
<dbReference type="InterPro" id="IPR039426">
    <property type="entry name" value="TonB-dep_rcpt-like"/>
</dbReference>
<evidence type="ECO:0000256" key="8">
    <source>
        <dbReference type="ARBA" id="ARBA00023237"/>
    </source>
</evidence>
<dbReference type="STRING" id="213588.SAMN02745204_00460"/>
<proteinExistence type="inferred from homology"/>
<sequence length="928" mass="101542">MPQSHHRSTVPAMPTQRRFSALPRASALALACSAVLAFSAQAQQAQSADAGKAPAQETAKTLDKVEVIGIRRSIATSVETKNEATSIVEAVSAEDIGKLPDISIADSISRLPGLTMQRVDGRGQVIHIRGMSEQFAGTLLNGREQVSTGDSRGVEFDQYPAELINAVTVYKTPDASLIGQGLSGTVDMQTVRPLDFKERKIVVGAQGERNSFGKLTDGGKHTGYRLSASYIDQFANDTIGLAIGAARLNAPFQEKHYKSWWWANTSLWGAPQGAKPDDAIALQGAEAWVKSRDATRDGVMAVLEFKPNDTWHSVLDAYHSKFDQSEWMRGAMWTNDPWWNNGAVTYTSANTTNYNGTPVVTSGTLSGIRPVVRNDNNLRNDTLSAFGWNTEYKTGPFTVTADLSYSRAEREQSMLETYAGMTTGLNVDFRIPLSAGYAWYGLPDLSAPASVKLGDPQGWGHDGRLEDSRQVDTLKAFRLSLNHALDSSFLSSYDIGYNFSRRSKDKHADVYFADLPGRTPVAVDPSLLQSPTDLGFAGMGSVLTFDPRALLSRYYNVHLSETNDDLQKDYRIEEDIGTFYAKANIDTTLGERVNLRGNVGFQYIHTNQKSNGVGITPTGPAAVSGVGASYNDFLPSINLVFDFNNGWNLRVGAAKEQMRPRINDMGAYANVGVSVGNGVAQWSGSGGNPRLEPFRAKAFDISVEKYFGPASYVALAAFYKDLESYVYTSTIPWDFSGYEFDTPTPPQSNIGTFSAPANGQGGYMRGVEFSTSLGGELLHPALEGFGLLLNGSYTESSIDPDGPGGSSTDTIPGLSKIVANATVFYEKNGFSARVSERFRDPYRGEYSYIFGQRSYRYTRSERTIDMQVGYDFPQTSRLHGLSLLLQVNNLNNEPFTTQVSDSNGLGLMFPEEYTEYGRQYLLGVRYSF</sequence>
<dbReference type="SUPFAM" id="SSF56935">
    <property type="entry name" value="Porins"/>
    <property type="match status" value="1"/>
</dbReference>
<dbReference type="Pfam" id="PF00593">
    <property type="entry name" value="TonB_dep_Rec_b-barrel"/>
    <property type="match status" value="1"/>
</dbReference>
<keyword evidence="8 9" id="KW-0998">Cell outer membrane</keyword>
<dbReference type="PROSITE" id="PS01156">
    <property type="entry name" value="TONB_DEPENDENT_REC_2"/>
    <property type="match status" value="1"/>
</dbReference>
<dbReference type="PANTHER" id="PTHR40980:SF3">
    <property type="entry name" value="TONB-DEPENDENT RECEPTOR-LIKE BETA-BARREL DOMAIN-CONTAINING PROTEIN"/>
    <property type="match status" value="1"/>
</dbReference>
<evidence type="ECO:0000256" key="7">
    <source>
        <dbReference type="ARBA" id="ARBA00023136"/>
    </source>
</evidence>
<evidence type="ECO:0000313" key="16">
    <source>
        <dbReference type="Proteomes" id="UP000242857"/>
    </source>
</evidence>
<accession>A0A1M4TL51</accession>
<gene>
    <name evidence="15" type="ORF">SAMN02745204_00460</name>
</gene>
<keyword evidence="3 9" id="KW-1134">Transmembrane beta strand</keyword>
<feature type="domain" description="TonB-dependent receptor plug" evidence="14">
    <location>
        <begin position="81"/>
        <end position="184"/>
    </location>
</feature>
<feature type="signal peptide" evidence="12">
    <location>
        <begin position="1"/>
        <end position="42"/>
    </location>
</feature>
<dbReference type="Pfam" id="PF07715">
    <property type="entry name" value="Plug"/>
    <property type="match status" value="1"/>
</dbReference>
<name>A0A1M4TL51_9GAMM</name>
<dbReference type="RefSeq" id="WP_178137883.1">
    <property type="nucleotide sequence ID" value="NZ_FQUK01000005.1"/>
</dbReference>
<dbReference type="InterPro" id="IPR036942">
    <property type="entry name" value="Beta-barrel_TonB_sf"/>
</dbReference>
<evidence type="ECO:0000256" key="9">
    <source>
        <dbReference type="PROSITE-ProRule" id="PRU01360"/>
    </source>
</evidence>
<keyword evidence="6 11" id="KW-0798">TonB box</keyword>
<evidence type="ECO:0000313" key="15">
    <source>
        <dbReference type="EMBL" id="SHE45126.1"/>
    </source>
</evidence>
<dbReference type="InterPro" id="IPR037066">
    <property type="entry name" value="Plug_dom_sf"/>
</dbReference>
<keyword evidence="2 9" id="KW-0813">Transport</keyword>
<feature type="short sequence motif" description="TonB C-terminal box" evidence="10">
    <location>
        <begin position="911"/>
        <end position="928"/>
    </location>
</feature>
<organism evidence="15 16">
    <name type="scientific">Thermomonas hydrothermalis</name>
    <dbReference type="NCBI Taxonomy" id="213588"/>
    <lineage>
        <taxon>Bacteria</taxon>
        <taxon>Pseudomonadati</taxon>
        <taxon>Pseudomonadota</taxon>
        <taxon>Gammaproteobacteria</taxon>
        <taxon>Lysobacterales</taxon>
        <taxon>Lysobacteraceae</taxon>
        <taxon>Thermomonas</taxon>
    </lineage>
</organism>
<evidence type="ECO:0000256" key="3">
    <source>
        <dbReference type="ARBA" id="ARBA00022452"/>
    </source>
</evidence>
<evidence type="ECO:0000256" key="2">
    <source>
        <dbReference type="ARBA" id="ARBA00022448"/>
    </source>
</evidence>
<reference evidence="16" key="1">
    <citation type="submission" date="2016-11" db="EMBL/GenBank/DDBJ databases">
        <authorList>
            <person name="Varghese N."/>
            <person name="Submissions S."/>
        </authorList>
    </citation>
    <scope>NUCLEOTIDE SEQUENCE [LARGE SCALE GENOMIC DNA]</scope>
    <source>
        <strain evidence="16">DSM 14834</strain>
    </source>
</reference>
<evidence type="ECO:0000259" key="14">
    <source>
        <dbReference type="Pfam" id="PF07715"/>
    </source>
</evidence>
<dbReference type="AlphaFoldDB" id="A0A1M4TL51"/>
<dbReference type="InterPro" id="IPR000531">
    <property type="entry name" value="Beta-barrel_TonB"/>
</dbReference>
<feature type="chain" id="PRO_5012296251" evidence="12">
    <location>
        <begin position="43"/>
        <end position="928"/>
    </location>
</feature>
<evidence type="ECO:0000256" key="5">
    <source>
        <dbReference type="ARBA" id="ARBA00022729"/>
    </source>
</evidence>
<dbReference type="Gene3D" id="2.40.170.20">
    <property type="entry name" value="TonB-dependent receptor, beta-barrel domain"/>
    <property type="match status" value="1"/>
</dbReference>
<dbReference type="GO" id="GO:0009279">
    <property type="term" value="C:cell outer membrane"/>
    <property type="evidence" value="ECO:0007669"/>
    <property type="project" value="UniProtKB-SubCell"/>
</dbReference>
<evidence type="ECO:0000256" key="11">
    <source>
        <dbReference type="RuleBase" id="RU003357"/>
    </source>
</evidence>
<keyword evidence="7 9" id="KW-0472">Membrane</keyword>
<keyword evidence="4 9" id="KW-0812">Transmembrane</keyword>
<evidence type="ECO:0000259" key="13">
    <source>
        <dbReference type="Pfam" id="PF00593"/>
    </source>
</evidence>
<evidence type="ECO:0000256" key="1">
    <source>
        <dbReference type="ARBA" id="ARBA00004571"/>
    </source>
</evidence>
<dbReference type="InterPro" id="IPR010104">
    <property type="entry name" value="TonB_rcpt_bac"/>
</dbReference>
<evidence type="ECO:0000256" key="10">
    <source>
        <dbReference type="PROSITE-ProRule" id="PRU10144"/>
    </source>
</evidence>
<dbReference type="CDD" id="cd01347">
    <property type="entry name" value="ligand_gated_channel"/>
    <property type="match status" value="1"/>
</dbReference>
<evidence type="ECO:0000256" key="4">
    <source>
        <dbReference type="ARBA" id="ARBA00022692"/>
    </source>
</evidence>
<dbReference type="InterPro" id="IPR010917">
    <property type="entry name" value="TonB_rcpt_CS"/>
</dbReference>
<feature type="domain" description="TonB-dependent receptor-like beta-barrel" evidence="13">
    <location>
        <begin position="437"/>
        <end position="890"/>
    </location>
</feature>
<comment type="similarity">
    <text evidence="9 11">Belongs to the TonB-dependent receptor family.</text>
</comment>
<protein>
    <submittedName>
        <fullName evidence="15">Iron complex outermembrane recepter protein</fullName>
    </submittedName>
</protein>
<dbReference type="Proteomes" id="UP000242857">
    <property type="component" value="Unassembled WGS sequence"/>
</dbReference>
<dbReference type="InterPro" id="IPR012910">
    <property type="entry name" value="Plug_dom"/>
</dbReference>
<dbReference type="Gene3D" id="2.170.130.10">
    <property type="entry name" value="TonB-dependent receptor, plug domain"/>
    <property type="match status" value="1"/>
</dbReference>
<evidence type="ECO:0000256" key="12">
    <source>
        <dbReference type="SAM" id="SignalP"/>
    </source>
</evidence>